<name>A0ACB9J757_9ASTR</name>
<comment type="caution">
    <text evidence="1">The sequence shown here is derived from an EMBL/GenBank/DDBJ whole genome shotgun (WGS) entry which is preliminary data.</text>
</comment>
<reference evidence="1 2" key="2">
    <citation type="journal article" date="2022" name="Mol. Ecol. Resour.">
        <title>The genomes of chicory, endive, great burdock and yacon provide insights into Asteraceae paleo-polyploidization history and plant inulin production.</title>
        <authorList>
            <person name="Fan W."/>
            <person name="Wang S."/>
            <person name="Wang H."/>
            <person name="Wang A."/>
            <person name="Jiang F."/>
            <person name="Liu H."/>
            <person name="Zhao H."/>
            <person name="Xu D."/>
            <person name="Zhang Y."/>
        </authorList>
    </citation>
    <scope>NUCLEOTIDE SEQUENCE [LARGE SCALE GENOMIC DNA]</scope>
    <source>
        <strain evidence="2">cv. Yunnan</strain>
        <tissue evidence="1">Leaves</tissue>
    </source>
</reference>
<keyword evidence="2" id="KW-1185">Reference proteome</keyword>
<gene>
    <name evidence="1" type="ORF">L1987_15207</name>
</gene>
<dbReference type="Proteomes" id="UP001056120">
    <property type="component" value="Linkage Group LG05"/>
</dbReference>
<proteinExistence type="predicted"/>
<reference evidence="2" key="1">
    <citation type="journal article" date="2022" name="Mol. Ecol. Resour.">
        <title>The genomes of chicory, endive, great burdock and yacon provide insights into Asteraceae palaeo-polyploidization history and plant inulin production.</title>
        <authorList>
            <person name="Fan W."/>
            <person name="Wang S."/>
            <person name="Wang H."/>
            <person name="Wang A."/>
            <person name="Jiang F."/>
            <person name="Liu H."/>
            <person name="Zhao H."/>
            <person name="Xu D."/>
            <person name="Zhang Y."/>
        </authorList>
    </citation>
    <scope>NUCLEOTIDE SEQUENCE [LARGE SCALE GENOMIC DNA]</scope>
    <source>
        <strain evidence="2">cv. Yunnan</strain>
    </source>
</reference>
<sequence>MWKSIRDGPYIPMVASADSGGPSVPKDPSKYSEEDIKKMEVDFKALGAIQMCLPNEVFHNFRSYKAAKELWEDLEKMFAGSEEVKENRRDILKQQYENFVWKEDILKKFIRSLPSCWTLYTVSIRRTENLKTLQMTELFGMLKTYELEMIQAKERSSSYQTASTSTTTSSALHSEHSGPISRGSGMLSIRAKRFYSRTGRLIPSNNSNTRVGLDKSKLRCYNCNLLGHFARECKAPRANPVTSQSRQAHQAQPRQQHQATPPVHTAACATVGTSEFDWSFQYEELSVSNQALMADTTEIPPQVENTYKEKINCLKKEISSLKHEQTNLETQIDDLLVKLKATRAELAKQKVHVEKYEFSSKKLQRLLDIQVHEKVKTGLGYNNDQYNVVPPPADYISIYEPSFNVEHLDTANQNLDPSTYEPLIEDCTTSSKSESTHSDHDETSAVPSEAVLNRDAVPAVPPTVIAPVPFTHIKISYPPYGSKLEKGQTSEPTNPKPQLMPITKKKVIDVCRKPEEKVPFVQRTLEEATFEHNKAHPWNFTDMFQRKDYVYLSKDKLAKSCFVCGRYNHTASTCFHYLEYQRHSKQHAFEKTNKNKNVRSYEDKATKFKKSLFPSKVKLPRSQQTCIICGESDHFAANCKFNPFNQILHQAPQRQRVKKDQHRSVVSPVQPKKTKQKLSATTKSAADKLKSSATKSATDKAKTSAAKVPTADKAKTSVAKVPTADKAKSKAAKSSSSTVIGSIDCKHTEKDKLTTIFFKSADSWIHSTN</sequence>
<organism evidence="1 2">
    <name type="scientific">Smallanthus sonchifolius</name>
    <dbReference type="NCBI Taxonomy" id="185202"/>
    <lineage>
        <taxon>Eukaryota</taxon>
        <taxon>Viridiplantae</taxon>
        <taxon>Streptophyta</taxon>
        <taxon>Embryophyta</taxon>
        <taxon>Tracheophyta</taxon>
        <taxon>Spermatophyta</taxon>
        <taxon>Magnoliopsida</taxon>
        <taxon>eudicotyledons</taxon>
        <taxon>Gunneridae</taxon>
        <taxon>Pentapetalae</taxon>
        <taxon>asterids</taxon>
        <taxon>campanulids</taxon>
        <taxon>Asterales</taxon>
        <taxon>Asteraceae</taxon>
        <taxon>Asteroideae</taxon>
        <taxon>Heliantheae alliance</taxon>
        <taxon>Millerieae</taxon>
        <taxon>Smallanthus</taxon>
    </lineage>
</organism>
<evidence type="ECO:0000313" key="1">
    <source>
        <dbReference type="EMBL" id="KAI3815536.1"/>
    </source>
</evidence>
<dbReference type="EMBL" id="CM042022">
    <property type="protein sequence ID" value="KAI3815536.1"/>
    <property type="molecule type" value="Genomic_DNA"/>
</dbReference>
<protein>
    <submittedName>
        <fullName evidence="1">Uncharacterized protein</fullName>
    </submittedName>
</protein>
<accession>A0ACB9J757</accession>
<evidence type="ECO:0000313" key="2">
    <source>
        <dbReference type="Proteomes" id="UP001056120"/>
    </source>
</evidence>